<reference evidence="1 2" key="1">
    <citation type="submission" date="2017-02" db="EMBL/GenBank/DDBJ databases">
        <title>Whole genome sequencing of Helicobacter bilis strain AAQJH.</title>
        <authorList>
            <person name="Conlan S."/>
            <person name="Thomas P.J."/>
            <person name="Mullikin J."/>
            <person name="Palmore T.N."/>
            <person name="Frank K.M."/>
            <person name="Segre J.A."/>
        </authorList>
    </citation>
    <scope>NUCLEOTIDE SEQUENCE [LARGE SCALE GENOMIC DNA]</scope>
    <source>
        <strain evidence="1 2">AAQJH</strain>
    </source>
</reference>
<protein>
    <recommendedName>
        <fullName evidence="3">DUF2603 domain-containing protein</fullName>
    </recommendedName>
</protein>
<dbReference type="Proteomes" id="UP000188298">
    <property type="component" value="Chromosome"/>
</dbReference>
<organism evidence="1 2">
    <name type="scientific">Helicobacter bilis</name>
    <dbReference type="NCBI Taxonomy" id="37372"/>
    <lineage>
        <taxon>Bacteria</taxon>
        <taxon>Pseudomonadati</taxon>
        <taxon>Campylobacterota</taxon>
        <taxon>Epsilonproteobacteria</taxon>
        <taxon>Campylobacterales</taxon>
        <taxon>Helicobacteraceae</taxon>
        <taxon>Helicobacter</taxon>
    </lineage>
</organism>
<dbReference type="RefSeq" id="WP_077388818.1">
    <property type="nucleotide sequence ID" value="NZ_CP019645.1"/>
</dbReference>
<evidence type="ECO:0000313" key="1">
    <source>
        <dbReference type="EMBL" id="AQQ59883.1"/>
    </source>
</evidence>
<dbReference type="KEGG" id="hbl:XJ32_07060"/>
<evidence type="ECO:0000313" key="2">
    <source>
        <dbReference type="Proteomes" id="UP000188298"/>
    </source>
</evidence>
<dbReference type="Pfam" id="PF10788">
    <property type="entry name" value="DUF2603"/>
    <property type="match status" value="1"/>
</dbReference>
<dbReference type="AlphaFoldDB" id="A0A1Q2LHL5"/>
<sequence length="147" mass="17218">MAKRTKYDKKKLVESLQTLSNVAYMAKLDDARWLLEFVEGDFNENEAWFLKTTEGKEFVALPQFALQNLLGHVQQHNEEKFLMLLRYEIRELMPIDLEDTMAVALHEFHSYKQSNGNIQDIDAKAFAKNIKLAHPNLFLRLDSIFKL</sequence>
<dbReference type="EMBL" id="CP019645">
    <property type="protein sequence ID" value="AQQ59883.1"/>
    <property type="molecule type" value="Genomic_DNA"/>
</dbReference>
<dbReference type="InterPro" id="IPR019724">
    <property type="entry name" value="UPF0763"/>
</dbReference>
<proteinExistence type="predicted"/>
<accession>A0A1Q2LHL5</accession>
<evidence type="ECO:0008006" key="3">
    <source>
        <dbReference type="Google" id="ProtNLM"/>
    </source>
</evidence>
<gene>
    <name evidence="1" type="ORF">XJ32_07060</name>
</gene>
<name>A0A1Q2LHL5_9HELI</name>